<dbReference type="InterPro" id="IPR019283">
    <property type="entry name" value="DUF2330"/>
</dbReference>
<dbReference type="OrthoDB" id="275368at2"/>
<dbReference type="Proteomes" id="UP000017052">
    <property type="component" value="Unassembled WGS sequence"/>
</dbReference>
<evidence type="ECO:0000313" key="3">
    <source>
        <dbReference type="EMBL" id="ERK61399.1"/>
    </source>
</evidence>
<feature type="region of interest" description="Disordered" evidence="1">
    <location>
        <begin position="119"/>
        <end position="141"/>
    </location>
</feature>
<dbReference type="RefSeq" id="WP_021796554.1">
    <property type="nucleotide sequence ID" value="NZ_ACVN02000053.1"/>
</dbReference>
<accession>U2QYY0</accession>
<feature type="transmembrane region" description="Helical" evidence="2">
    <location>
        <begin position="333"/>
        <end position="356"/>
    </location>
</feature>
<gene>
    <name evidence="3" type="ORF">HMPREF0682_1173</name>
</gene>
<feature type="compositionally biased region" description="Basic and acidic residues" evidence="1">
    <location>
        <begin position="119"/>
        <end position="134"/>
    </location>
</feature>
<dbReference type="EMBL" id="ACVN02000053">
    <property type="protein sequence ID" value="ERK61399.1"/>
    <property type="molecule type" value="Genomic_DNA"/>
</dbReference>
<organism evidence="3 4">
    <name type="scientific">Propionibacterium acidifaciens F0233</name>
    <dbReference type="NCBI Taxonomy" id="553198"/>
    <lineage>
        <taxon>Bacteria</taxon>
        <taxon>Bacillati</taxon>
        <taxon>Actinomycetota</taxon>
        <taxon>Actinomycetes</taxon>
        <taxon>Propionibacteriales</taxon>
        <taxon>Propionibacteriaceae</taxon>
        <taxon>Propionibacterium</taxon>
    </lineage>
</organism>
<keyword evidence="2" id="KW-0812">Transmembrane</keyword>
<sequence>MIPTTPRPGALRRTPTAALRLLLVLALSGALWLVPRPAAACACGAVVDNADSHVTGETSVLTWDGSRETITMVMSMDAGADDLAWIMPAPAGTGIELGSTDTIVDLRNDSLPRIEHVKDWTPRLPDGDSRRASDPVDGSEDAVRVESSTTVGPFDVVTLSGGDAGALTTWLVDKGYPDRSDLVGPFQDYLDQGWRILAVKLTPQAADESFDEALPPMNLSFDTTEPVYPIRLSSMAAADQWVSLYVVAAHQMDISRQAAPAEPLERLFSGRVRASDAGLETGFDGSDQVWLSAYGGRLSPGAITDDYAFARATSDSPYQRVHTVIDTSPGEHLGLVILVTLGLTAVLVPVVITVAVSTRRRGAGR</sequence>
<evidence type="ECO:0000256" key="2">
    <source>
        <dbReference type="SAM" id="Phobius"/>
    </source>
</evidence>
<dbReference type="Pfam" id="PF10092">
    <property type="entry name" value="DUF2330"/>
    <property type="match status" value="1"/>
</dbReference>
<dbReference type="GeneID" id="95359359"/>
<evidence type="ECO:0000313" key="4">
    <source>
        <dbReference type="Proteomes" id="UP000017052"/>
    </source>
</evidence>
<protein>
    <submittedName>
        <fullName evidence="3">PF10092 family protein</fullName>
    </submittedName>
</protein>
<keyword evidence="4" id="KW-1185">Reference proteome</keyword>
<name>U2QYY0_9ACTN</name>
<evidence type="ECO:0000256" key="1">
    <source>
        <dbReference type="SAM" id="MobiDB-lite"/>
    </source>
</evidence>
<dbReference type="AlphaFoldDB" id="U2QYY0"/>
<reference evidence="3" key="1">
    <citation type="submission" date="2013-08" db="EMBL/GenBank/DDBJ databases">
        <authorList>
            <person name="Durkin A.S."/>
            <person name="Haft D.R."/>
            <person name="McCorrison J."/>
            <person name="Torralba M."/>
            <person name="Gillis M."/>
            <person name="Haft D.H."/>
            <person name="Methe B."/>
            <person name="Sutton G."/>
            <person name="Nelson K.E."/>
        </authorList>
    </citation>
    <scope>NUCLEOTIDE SEQUENCE [LARGE SCALE GENOMIC DNA]</scope>
    <source>
        <strain evidence="3">F0233</strain>
    </source>
</reference>
<comment type="caution">
    <text evidence="3">The sequence shown here is derived from an EMBL/GenBank/DDBJ whole genome shotgun (WGS) entry which is preliminary data.</text>
</comment>
<keyword evidence="2" id="KW-1133">Transmembrane helix</keyword>
<keyword evidence="2" id="KW-0472">Membrane</keyword>
<proteinExistence type="predicted"/>